<organism evidence="1">
    <name type="scientific">marine sediment metagenome</name>
    <dbReference type="NCBI Taxonomy" id="412755"/>
    <lineage>
        <taxon>unclassified sequences</taxon>
        <taxon>metagenomes</taxon>
        <taxon>ecological metagenomes</taxon>
    </lineage>
</organism>
<proteinExistence type="predicted"/>
<dbReference type="InterPro" id="IPR036921">
    <property type="entry name" value="PurM-like_N_sf"/>
</dbReference>
<evidence type="ECO:0000313" key="1">
    <source>
        <dbReference type="EMBL" id="GAG72760.1"/>
    </source>
</evidence>
<gene>
    <name evidence="1" type="ORF">S01H4_09006</name>
</gene>
<dbReference type="AlphaFoldDB" id="X0ZSI2"/>
<sequence>MEGKILLAHGSGGKLAHELVEKSFVKAFANPFLAKLDDSAVIDLSGRLAFTTDS</sequence>
<name>X0ZSI2_9ZZZZ</name>
<comment type="caution">
    <text evidence="1">The sequence shown here is derived from an EMBL/GenBank/DDBJ whole genome shotgun (WGS) entry which is preliminary data.</text>
</comment>
<dbReference type="EMBL" id="BART01003182">
    <property type="protein sequence ID" value="GAG72760.1"/>
    <property type="molecule type" value="Genomic_DNA"/>
</dbReference>
<reference evidence="1" key="1">
    <citation type="journal article" date="2014" name="Front. Microbiol.">
        <title>High frequency of phylogenetically diverse reductive dehalogenase-homologous genes in deep subseafloor sedimentary metagenomes.</title>
        <authorList>
            <person name="Kawai M."/>
            <person name="Futagami T."/>
            <person name="Toyoda A."/>
            <person name="Takaki Y."/>
            <person name="Nishi S."/>
            <person name="Hori S."/>
            <person name="Arai W."/>
            <person name="Tsubouchi T."/>
            <person name="Morono Y."/>
            <person name="Uchiyama I."/>
            <person name="Ito T."/>
            <person name="Fujiyama A."/>
            <person name="Inagaki F."/>
            <person name="Takami H."/>
        </authorList>
    </citation>
    <scope>NUCLEOTIDE SEQUENCE</scope>
    <source>
        <strain evidence="1">Expedition CK06-06</strain>
    </source>
</reference>
<dbReference type="Gene3D" id="3.30.1330.10">
    <property type="entry name" value="PurM-like, N-terminal domain"/>
    <property type="match status" value="1"/>
</dbReference>
<accession>X0ZSI2</accession>
<feature type="non-terminal residue" evidence="1">
    <location>
        <position position="54"/>
    </location>
</feature>
<protein>
    <recommendedName>
        <fullName evidence="2">Hydrogenase expression/formation protein HypE</fullName>
    </recommendedName>
</protein>
<evidence type="ECO:0008006" key="2">
    <source>
        <dbReference type="Google" id="ProtNLM"/>
    </source>
</evidence>